<protein>
    <recommendedName>
        <fullName evidence="8">Transcriptional repressor NrdR</fullName>
    </recommendedName>
</protein>
<evidence type="ECO:0000256" key="1">
    <source>
        <dbReference type="ARBA" id="ARBA00022491"/>
    </source>
</evidence>
<keyword evidence="4 8" id="KW-0067">ATP-binding</keyword>
<keyword evidence="2 8" id="KW-0547">Nucleotide-binding</keyword>
<dbReference type="InterPro" id="IPR003796">
    <property type="entry name" value="RNR_NrdR-like"/>
</dbReference>
<dbReference type="Pfam" id="PF22811">
    <property type="entry name" value="Zn_ribbon_NrdR"/>
    <property type="match status" value="1"/>
</dbReference>
<dbReference type="PANTHER" id="PTHR30455">
    <property type="entry name" value="TRANSCRIPTIONAL REPRESSOR NRDR"/>
    <property type="match status" value="1"/>
</dbReference>
<sequence>MRCPFCQDAENKVIDSRESHEGSVTRRRRECLACKRRFTTYERVEELYPLIVKKDGRREAFDREKIVNGLKKACEKRPVSADQLEETVVAIERQLQGMGEKEVPSSVIGEEIMRRLRQLDEVAYVRFASVYRSFRDIAEFMDELKALREAEAREKCEAAPTAPVDKGG</sequence>
<evidence type="ECO:0000256" key="8">
    <source>
        <dbReference type="HAMAP-Rule" id="MF_00440"/>
    </source>
</evidence>
<dbReference type="KEGG" id="mym:A176_002127"/>
<dbReference type="PANTHER" id="PTHR30455:SF2">
    <property type="entry name" value="TRANSCRIPTIONAL REPRESSOR NRDR"/>
    <property type="match status" value="1"/>
</dbReference>
<comment type="cofactor">
    <cofactor evidence="8">
        <name>Zn(2+)</name>
        <dbReference type="ChEBI" id="CHEBI:29105"/>
    </cofactor>
    <text evidence="8">Binds 1 zinc ion.</text>
</comment>
<feature type="zinc finger region" evidence="8">
    <location>
        <begin position="3"/>
        <end position="34"/>
    </location>
</feature>
<keyword evidence="8" id="KW-0479">Metal-binding</keyword>
<proteinExistence type="inferred from homology"/>
<evidence type="ECO:0000256" key="7">
    <source>
        <dbReference type="ARBA" id="ARBA00023163"/>
    </source>
</evidence>
<dbReference type="InterPro" id="IPR055173">
    <property type="entry name" value="NrdR-like_N"/>
</dbReference>
<dbReference type="Proteomes" id="UP000009026">
    <property type="component" value="Chromosome"/>
</dbReference>
<dbReference type="EMBL" id="CP012109">
    <property type="protein sequence ID" value="AKQ65215.1"/>
    <property type="molecule type" value="Genomic_DNA"/>
</dbReference>
<dbReference type="GO" id="GO:0045892">
    <property type="term" value="P:negative regulation of DNA-templated transcription"/>
    <property type="evidence" value="ECO:0007669"/>
    <property type="project" value="UniProtKB-UniRule"/>
</dbReference>
<reference evidence="10 11" key="1">
    <citation type="journal article" date="2016" name="PLoS ONE">
        <title>Complete Genome Sequence and Comparative Genomics of a Novel Myxobacterium Myxococcus hansupus.</title>
        <authorList>
            <person name="Sharma G."/>
            <person name="Narwani T."/>
            <person name="Subramanian S."/>
        </authorList>
    </citation>
    <scope>NUCLEOTIDE SEQUENCE [LARGE SCALE GENOMIC DNA]</scope>
    <source>
        <strain evidence="11">mixupus</strain>
    </source>
</reference>
<name>A0A0H4WV64_9BACT</name>
<evidence type="ECO:0000256" key="6">
    <source>
        <dbReference type="ARBA" id="ARBA00023125"/>
    </source>
</evidence>
<dbReference type="NCBIfam" id="TIGR00244">
    <property type="entry name" value="transcriptional regulator NrdR"/>
    <property type="match status" value="1"/>
</dbReference>
<comment type="similarity">
    <text evidence="8">Belongs to the NrdR family.</text>
</comment>
<accession>A0A0H4WV64</accession>
<dbReference type="OrthoDB" id="9807461at2"/>
<dbReference type="Pfam" id="PF03477">
    <property type="entry name" value="ATP-cone"/>
    <property type="match status" value="1"/>
</dbReference>
<keyword evidence="1 8" id="KW-0678">Repressor</keyword>
<keyword evidence="3 8" id="KW-0863">Zinc-finger</keyword>
<dbReference type="HAMAP" id="MF_00440">
    <property type="entry name" value="NrdR"/>
    <property type="match status" value="1"/>
</dbReference>
<keyword evidence="7 8" id="KW-0804">Transcription</keyword>
<dbReference type="RefSeq" id="WP_002639903.1">
    <property type="nucleotide sequence ID" value="NZ_CP012109.1"/>
</dbReference>
<evidence type="ECO:0000256" key="4">
    <source>
        <dbReference type="ARBA" id="ARBA00022840"/>
    </source>
</evidence>
<evidence type="ECO:0000256" key="3">
    <source>
        <dbReference type="ARBA" id="ARBA00022771"/>
    </source>
</evidence>
<dbReference type="AlphaFoldDB" id="A0A0H4WV64"/>
<evidence type="ECO:0000313" key="11">
    <source>
        <dbReference type="Proteomes" id="UP000009026"/>
    </source>
</evidence>
<dbReference type="PROSITE" id="PS51161">
    <property type="entry name" value="ATP_CONE"/>
    <property type="match status" value="1"/>
</dbReference>
<evidence type="ECO:0000256" key="2">
    <source>
        <dbReference type="ARBA" id="ARBA00022741"/>
    </source>
</evidence>
<dbReference type="eggNOG" id="COG1327">
    <property type="taxonomic scope" value="Bacteria"/>
</dbReference>
<evidence type="ECO:0000259" key="9">
    <source>
        <dbReference type="PROSITE" id="PS51161"/>
    </source>
</evidence>
<feature type="domain" description="ATP-cone" evidence="9">
    <location>
        <begin position="49"/>
        <end position="139"/>
    </location>
</feature>
<dbReference type="PATRIC" id="fig|1297742.4.peg.2151"/>
<dbReference type="STRING" id="1297742.A176_002127"/>
<organism evidence="10 11">
    <name type="scientific">Pseudomyxococcus hansupus</name>
    <dbReference type="NCBI Taxonomy" id="1297742"/>
    <lineage>
        <taxon>Bacteria</taxon>
        <taxon>Pseudomonadati</taxon>
        <taxon>Myxococcota</taxon>
        <taxon>Myxococcia</taxon>
        <taxon>Myxococcales</taxon>
        <taxon>Cystobacterineae</taxon>
        <taxon>Myxococcaceae</taxon>
        <taxon>Pseudomyxococcus</taxon>
    </lineage>
</organism>
<dbReference type="GO" id="GO:0008270">
    <property type="term" value="F:zinc ion binding"/>
    <property type="evidence" value="ECO:0007669"/>
    <property type="project" value="UniProtKB-UniRule"/>
</dbReference>
<keyword evidence="6 8" id="KW-0238">DNA-binding</keyword>
<dbReference type="GO" id="GO:0005524">
    <property type="term" value="F:ATP binding"/>
    <property type="evidence" value="ECO:0007669"/>
    <property type="project" value="UniProtKB-UniRule"/>
</dbReference>
<dbReference type="InterPro" id="IPR005144">
    <property type="entry name" value="ATP-cone_dom"/>
</dbReference>
<keyword evidence="5 8" id="KW-0805">Transcription regulation</keyword>
<dbReference type="GO" id="GO:0003677">
    <property type="term" value="F:DNA binding"/>
    <property type="evidence" value="ECO:0007669"/>
    <property type="project" value="UniProtKB-KW"/>
</dbReference>
<gene>
    <name evidence="8" type="primary">nrdR</name>
    <name evidence="10" type="ORF">A176_002127</name>
</gene>
<comment type="function">
    <text evidence="8">Negatively regulates transcription of bacterial ribonucleotide reductase nrd genes and operons by binding to NrdR-boxes.</text>
</comment>
<evidence type="ECO:0000313" key="10">
    <source>
        <dbReference type="EMBL" id="AKQ65215.1"/>
    </source>
</evidence>
<keyword evidence="8" id="KW-0862">Zinc</keyword>
<keyword evidence="11" id="KW-1185">Reference proteome</keyword>
<evidence type="ECO:0000256" key="5">
    <source>
        <dbReference type="ARBA" id="ARBA00023015"/>
    </source>
</evidence>